<dbReference type="InterPro" id="IPR006901">
    <property type="entry name" value="TrmK"/>
</dbReference>
<keyword evidence="1" id="KW-0489">Methyltransferase</keyword>
<dbReference type="AlphaFoldDB" id="A0A9X7VWX7"/>
<gene>
    <name evidence="1" type="ORF">JZ786_16410</name>
</gene>
<dbReference type="GO" id="GO:0160105">
    <property type="term" value="F:tRNA (adenine(22)-N1)-methyltransferase activity"/>
    <property type="evidence" value="ECO:0007669"/>
    <property type="project" value="InterPro"/>
</dbReference>
<dbReference type="KEGG" id="afx:JZ786_16410"/>
<dbReference type="PANTHER" id="PTHR38451:SF1">
    <property type="entry name" value="TRNA (ADENINE(22)-N(1))-METHYLTRANSFERASE"/>
    <property type="match status" value="1"/>
</dbReference>
<name>A0A9X7VWX7_9BACL</name>
<dbReference type="Proteomes" id="UP000663505">
    <property type="component" value="Chromosome"/>
</dbReference>
<dbReference type="GO" id="GO:0032259">
    <property type="term" value="P:methylation"/>
    <property type="evidence" value="ECO:0007669"/>
    <property type="project" value="UniProtKB-KW"/>
</dbReference>
<dbReference type="SUPFAM" id="SSF53335">
    <property type="entry name" value="S-adenosyl-L-methionine-dependent methyltransferases"/>
    <property type="match status" value="1"/>
</dbReference>
<dbReference type="EMBL" id="CP071182">
    <property type="protein sequence ID" value="QSO46095.1"/>
    <property type="molecule type" value="Genomic_DNA"/>
</dbReference>
<keyword evidence="2" id="KW-1185">Reference proteome</keyword>
<accession>A0A9X7VWX7</accession>
<dbReference type="PANTHER" id="PTHR38451">
    <property type="entry name" value="TRNA (ADENINE(22)-N(1))-METHYLTRANSFERASE"/>
    <property type="match status" value="1"/>
</dbReference>
<dbReference type="PIRSF" id="PIRSF018637">
    <property type="entry name" value="TrmK"/>
    <property type="match status" value="1"/>
</dbReference>
<dbReference type="RefSeq" id="WP_206655466.1">
    <property type="nucleotide sequence ID" value="NZ_CP071182.1"/>
</dbReference>
<evidence type="ECO:0000313" key="1">
    <source>
        <dbReference type="EMBL" id="QSO46095.1"/>
    </source>
</evidence>
<dbReference type="InterPro" id="IPR029063">
    <property type="entry name" value="SAM-dependent_MTases_sf"/>
</dbReference>
<dbReference type="Gene3D" id="3.40.50.150">
    <property type="entry name" value="Vaccinia Virus protein VP39"/>
    <property type="match status" value="1"/>
</dbReference>
<proteinExistence type="predicted"/>
<evidence type="ECO:0000313" key="2">
    <source>
        <dbReference type="Proteomes" id="UP000663505"/>
    </source>
</evidence>
<protein>
    <submittedName>
        <fullName evidence="1">SAM-dependent methyltransferase</fullName>
    </submittedName>
</protein>
<keyword evidence="1" id="KW-0808">Transferase</keyword>
<organism evidence="1 2">
    <name type="scientific">Alicyclobacillus mengziensis</name>
    <dbReference type="NCBI Taxonomy" id="2931921"/>
    <lineage>
        <taxon>Bacteria</taxon>
        <taxon>Bacillati</taxon>
        <taxon>Bacillota</taxon>
        <taxon>Bacilli</taxon>
        <taxon>Bacillales</taxon>
        <taxon>Alicyclobacillaceae</taxon>
        <taxon>Alicyclobacillus</taxon>
    </lineage>
</organism>
<sequence length="259" mass="28881">MIQRSTLILPNEQAPICLSPRLMQLAAWISRGSKVLDVGTDHALLPIYLVQSGRVKSVIAGDVVEGPYQTAQRNVKMAQLESTVDVRLGSGLSIVEPGEVDTVVIAGMGGGTIAEILDEGRDVLACVKDLLLQPMNAAGRLREALQKHGFVIVDEQMVEESGRVYQLIFAQTSTECLVRAQYQHFMDKDQHWLACEFGPLNLSRREEPFVREAVEASRDHFQGILNRLPVEAGDATTLRREEIARHLSEMESWLKEEHR</sequence>
<reference evidence="1 2" key="1">
    <citation type="submission" date="2021-02" db="EMBL/GenBank/DDBJ databases">
        <title>Alicyclobacillus curvatus sp. nov. and Alicyclobacillus mengziensis sp. nov., two acidophilic bacteria isolated from acid mine drainage.</title>
        <authorList>
            <person name="Huang Y."/>
        </authorList>
    </citation>
    <scope>NUCLEOTIDE SEQUENCE [LARGE SCALE GENOMIC DNA]</scope>
    <source>
        <strain evidence="1 2">S30H14</strain>
    </source>
</reference>
<dbReference type="Pfam" id="PF12847">
    <property type="entry name" value="Methyltransf_18"/>
    <property type="match status" value="1"/>
</dbReference>